<evidence type="ECO:0000256" key="1">
    <source>
        <dbReference type="ARBA" id="ARBA00004123"/>
    </source>
</evidence>
<sequence length="130" mass="14763">MSVTGKRIVGVPTLILYEAEGCTALVQTRDGSIFRGMISEVEDNWNLNMKTVIMKAKGSDEEIPFSMLYIRGAQIEFIVLPEMCVFKHSPLFQRVLEYKKGNTAPKVQPDMALRLARRHSQTVVFSVYIH</sequence>
<evidence type="ECO:0000313" key="5">
    <source>
        <dbReference type="Proteomes" id="UP000078348"/>
    </source>
</evidence>
<evidence type="ECO:0000313" key="4">
    <source>
        <dbReference type="EMBL" id="OAO15286.1"/>
    </source>
</evidence>
<comment type="subcellular location">
    <subcellularLocation>
        <location evidence="1">Nucleus</location>
    </subcellularLocation>
</comment>
<dbReference type="InterPro" id="IPR027141">
    <property type="entry name" value="LSm4/Sm_D1/D3"/>
</dbReference>
<keyword evidence="5" id="KW-1185">Reference proteome</keyword>
<dbReference type="OrthoDB" id="6425924at2759"/>
<accession>A0A196SG40</accession>
<dbReference type="Proteomes" id="UP000078348">
    <property type="component" value="Unassembled WGS sequence"/>
</dbReference>
<gene>
    <name evidence="4" type="ORF">AV274_2999</name>
</gene>
<proteinExistence type="predicted"/>
<dbReference type="AlphaFoldDB" id="A0A196SG40"/>
<dbReference type="SUPFAM" id="SSF50182">
    <property type="entry name" value="Sm-like ribonucleoproteins"/>
    <property type="match status" value="1"/>
</dbReference>
<keyword evidence="2" id="KW-0539">Nucleus</keyword>
<dbReference type="Gene3D" id="2.30.30.100">
    <property type="match status" value="1"/>
</dbReference>
<keyword evidence="4" id="KW-0687">Ribonucleoprotein</keyword>
<dbReference type="GO" id="GO:0005634">
    <property type="term" value="C:nucleus"/>
    <property type="evidence" value="ECO:0007669"/>
    <property type="project" value="UniProtKB-SubCell"/>
</dbReference>
<evidence type="ECO:0000259" key="3">
    <source>
        <dbReference type="SMART" id="SM00651"/>
    </source>
</evidence>
<comment type="caution">
    <text evidence="4">The sequence shown here is derived from an EMBL/GenBank/DDBJ whole genome shotgun (WGS) entry which is preliminary data.</text>
</comment>
<dbReference type="PANTHER" id="PTHR23338">
    <property type="entry name" value="SMALL NUCLEAR RIBONUCLEOPROTEIN SM"/>
    <property type="match status" value="1"/>
</dbReference>
<dbReference type="GO" id="GO:0006396">
    <property type="term" value="P:RNA processing"/>
    <property type="evidence" value="ECO:0007669"/>
    <property type="project" value="InterPro"/>
</dbReference>
<dbReference type="InterPro" id="IPR001163">
    <property type="entry name" value="Sm_dom_euk/arc"/>
</dbReference>
<evidence type="ECO:0000256" key="2">
    <source>
        <dbReference type="ARBA" id="ARBA00023242"/>
    </source>
</evidence>
<protein>
    <submittedName>
        <fullName evidence="4">Small nuclear ribonucleoprotein Sm D3</fullName>
    </submittedName>
</protein>
<dbReference type="Pfam" id="PF01423">
    <property type="entry name" value="LSM"/>
    <property type="match status" value="1"/>
</dbReference>
<dbReference type="STRING" id="478820.A0A196SG40"/>
<dbReference type="GO" id="GO:1990904">
    <property type="term" value="C:ribonucleoprotein complex"/>
    <property type="evidence" value="ECO:0007669"/>
    <property type="project" value="UniProtKB-KW"/>
</dbReference>
<dbReference type="InterPro" id="IPR010920">
    <property type="entry name" value="LSM_dom_sf"/>
</dbReference>
<name>A0A196SG40_BLAHN</name>
<feature type="domain" description="Sm" evidence="3">
    <location>
        <begin position="14"/>
        <end position="80"/>
    </location>
</feature>
<reference evidence="4 5" key="1">
    <citation type="submission" date="2016-05" db="EMBL/GenBank/DDBJ databases">
        <title>Nuclear genome of Blastocystis sp. subtype 1 NandII.</title>
        <authorList>
            <person name="Gentekaki E."/>
            <person name="Curtis B."/>
            <person name="Stairs C."/>
            <person name="Eme L."/>
            <person name="Herman E."/>
            <person name="Klimes V."/>
            <person name="Arias M.C."/>
            <person name="Elias M."/>
            <person name="Hilliou F."/>
            <person name="Klute M."/>
            <person name="Malik S.-B."/>
            <person name="Pightling A."/>
            <person name="Rachubinski R."/>
            <person name="Salas D."/>
            <person name="Schlacht A."/>
            <person name="Suga H."/>
            <person name="Archibald J."/>
            <person name="Ball S.G."/>
            <person name="Clark G."/>
            <person name="Dacks J."/>
            <person name="Van Der Giezen M."/>
            <person name="Tsaousis A."/>
            <person name="Roger A."/>
        </authorList>
    </citation>
    <scope>NUCLEOTIDE SEQUENCE [LARGE SCALE GENOMIC DNA]</scope>
    <source>
        <strain evidence="5">ATCC 50177 / NandII</strain>
    </source>
</reference>
<dbReference type="EMBL" id="LXWW01000158">
    <property type="protein sequence ID" value="OAO15286.1"/>
    <property type="molecule type" value="Genomic_DNA"/>
</dbReference>
<organism evidence="4 5">
    <name type="scientific">Blastocystis sp. subtype 1 (strain ATCC 50177 / NandII)</name>
    <dbReference type="NCBI Taxonomy" id="478820"/>
    <lineage>
        <taxon>Eukaryota</taxon>
        <taxon>Sar</taxon>
        <taxon>Stramenopiles</taxon>
        <taxon>Bigyra</taxon>
        <taxon>Opalozoa</taxon>
        <taxon>Opalinata</taxon>
        <taxon>Blastocystidae</taxon>
        <taxon>Blastocystis</taxon>
    </lineage>
</organism>
<dbReference type="SMART" id="SM00651">
    <property type="entry name" value="Sm"/>
    <property type="match status" value="1"/>
</dbReference>